<organism evidence="1 2">
    <name type="scientific">Stenomitos frigidus AS-A4</name>
    <dbReference type="NCBI Taxonomy" id="2933935"/>
    <lineage>
        <taxon>Bacteria</taxon>
        <taxon>Bacillati</taxon>
        <taxon>Cyanobacteriota</taxon>
        <taxon>Cyanophyceae</taxon>
        <taxon>Leptolyngbyales</taxon>
        <taxon>Leptolyngbyaceae</taxon>
        <taxon>Stenomitos</taxon>
    </lineage>
</organism>
<evidence type="ECO:0000313" key="1">
    <source>
        <dbReference type="EMBL" id="MEP1062007.1"/>
    </source>
</evidence>
<reference evidence="1 2" key="1">
    <citation type="submission" date="2022-04" db="EMBL/GenBank/DDBJ databases">
        <title>Positive selection, recombination, and allopatry shape intraspecific diversity of widespread and dominant cyanobacteria.</title>
        <authorList>
            <person name="Wei J."/>
            <person name="Shu W."/>
            <person name="Hu C."/>
        </authorList>
    </citation>
    <scope>NUCLEOTIDE SEQUENCE [LARGE SCALE GENOMIC DNA]</scope>
    <source>
        <strain evidence="1 2">AS-A4</strain>
    </source>
</reference>
<sequence>MYLEDGRWHFDAAVTMCPEDIYCQRCIQFRRCYYPRQVFVVPLALQRLTAEPFLVSIADYPTEFKVDIQNQNSFTMLYETIFKVIQLYLSKYLSPHPRTW</sequence>
<dbReference type="Proteomes" id="UP001476950">
    <property type="component" value="Unassembled WGS sequence"/>
</dbReference>
<gene>
    <name evidence="1" type="ORF">NDI38_26900</name>
</gene>
<evidence type="ECO:0000313" key="2">
    <source>
        <dbReference type="Proteomes" id="UP001476950"/>
    </source>
</evidence>
<name>A0ABV0KRZ2_9CYAN</name>
<accession>A0ABV0KRZ2</accession>
<protein>
    <submittedName>
        <fullName evidence="1">Uncharacterized protein</fullName>
    </submittedName>
</protein>
<proteinExistence type="predicted"/>
<dbReference type="EMBL" id="JAMPLM010000050">
    <property type="protein sequence ID" value="MEP1062007.1"/>
    <property type="molecule type" value="Genomic_DNA"/>
</dbReference>
<dbReference type="RefSeq" id="WP_190448861.1">
    <property type="nucleotide sequence ID" value="NZ_JAMPLM010000050.1"/>
</dbReference>
<comment type="caution">
    <text evidence="1">The sequence shown here is derived from an EMBL/GenBank/DDBJ whole genome shotgun (WGS) entry which is preliminary data.</text>
</comment>
<keyword evidence="2" id="KW-1185">Reference proteome</keyword>